<dbReference type="GO" id="GO:0005634">
    <property type="term" value="C:nucleus"/>
    <property type="evidence" value="ECO:0007669"/>
    <property type="project" value="TreeGrafter"/>
</dbReference>
<dbReference type="PROSITE" id="PS50102">
    <property type="entry name" value="RRM"/>
    <property type="match status" value="1"/>
</dbReference>
<feature type="domain" description="RRM" evidence="3">
    <location>
        <begin position="188"/>
        <end position="269"/>
    </location>
</feature>
<dbReference type="Gene3D" id="3.30.70.330">
    <property type="match status" value="1"/>
</dbReference>
<dbReference type="SMART" id="SM00360">
    <property type="entry name" value="RRM"/>
    <property type="match status" value="1"/>
</dbReference>
<dbReference type="Proteomes" id="UP000593567">
    <property type="component" value="Unassembled WGS sequence"/>
</dbReference>
<dbReference type="Pfam" id="PF00076">
    <property type="entry name" value="RRM_1"/>
    <property type="match status" value="1"/>
</dbReference>
<feature type="region of interest" description="Disordered" evidence="2">
    <location>
        <begin position="80"/>
        <end position="104"/>
    </location>
</feature>
<name>A0A7J7K050_BUGNE</name>
<dbReference type="AlphaFoldDB" id="A0A7J7K050"/>
<dbReference type="PANTHER" id="PTHR23140:SF0">
    <property type="entry name" value="U2 SNRNP-ASSOCIATED SURP MOTIF-CONTAINING PROTEIN"/>
    <property type="match status" value="1"/>
</dbReference>
<dbReference type="InterPro" id="IPR051485">
    <property type="entry name" value="SR-CTD_assoc_factor"/>
</dbReference>
<dbReference type="SUPFAM" id="SSF54928">
    <property type="entry name" value="RNA-binding domain, RBD"/>
    <property type="match status" value="1"/>
</dbReference>
<dbReference type="InterPro" id="IPR000504">
    <property type="entry name" value="RRM_dom"/>
</dbReference>
<protein>
    <submittedName>
        <fullName evidence="4">U2SURP</fullName>
    </submittedName>
</protein>
<keyword evidence="5" id="KW-1185">Reference proteome</keyword>
<dbReference type="OrthoDB" id="377209at2759"/>
<evidence type="ECO:0000256" key="1">
    <source>
        <dbReference type="PROSITE-ProRule" id="PRU00176"/>
    </source>
</evidence>
<proteinExistence type="predicted"/>
<comment type="caution">
    <text evidence="4">The sequence shown here is derived from an EMBL/GenBank/DDBJ whole genome shotgun (WGS) entry which is preliminary data.</text>
</comment>
<evidence type="ECO:0000256" key="2">
    <source>
        <dbReference type="SAM" id="MobiDB-lite"/>
    </source>
</evidence>
<sequence>MASKRKLKEQKEKEENERLAAVQREFVDEFSGAPKLDKAWVRAGTAETERQEKKGETKIKREIYKPWTPKLAEMSNSFKTVETSLKEEHPPPKPTLKKSAPKKSNLEIFKEELRVMQEERNERRKLRSHIKECEEHGITPTLLTSSGRPSRFEATRDTISTLETAIEKDIYGGSSSKAPNYENDVTTTNIYCGNIAPKMNEQDLCELFGKFGPLASVKIMYPRTEEERAKNRHTGFVGFMKRTDAEDAFDALKGETVMGFEMRLSWGKPIPIPPRPIYIPPSMLKETQPPPPSGLPFNAQPLPEWAPEVDRYGNRDMTKVFGQMMRIVSLLF</sequence>
<keyword evidence="1" id="KW-0694">RNA-binding</keyword>
<dbReference type="InterPro" id="IPR035979">
    <property type="entry name" value="RBD_domain_sf"/>
</dbReference>
<dbReference type="PANTHER" id="PTHR23140">
    <property type="entry name" value="RNA PROCESSING PROTEIN LD23810P"/>
    <property type="match status" value="1"/>
</dbReference>
<dbReference type="GO" id="GO:0003723">
    <property type="term" value="F:RNA binding"/>
    <property type="evidence" value="ECO:0007669"/>
    <property type="project" value="UniProtKB-UniRule"/>
</dbReference>
<organism evidence="4 5">
    <name type="scientific">Bugula neritina</name>
    <name type="common">Brown bryozoan</name>
    <name type="synonym">Sertularia neritina</name>
    <dbReference type="NCBI Taxonomy" id="10212"/>
    <lineage>
        <taxon>Eukaryota</taxon>
        <taxon>Metazoa</taxon>
        <taxon>Spiralia</taxon>
        <taxon>Lophotrochozoa</taxon>
        <taxon>Bryozoa</taxon>
        <taxon>Gymnolaemata</taxon>
        <taxon>Cheilostomatida</taxon>
        <taxon>Flustrina</taxon>
        <taxon>Buguloidea</taxon>
        <taxon>Bugulidae</taxon>
        <taxon>Bugula</taxon>
    </lineage>
</organism>
<accession>A0A7J7K050</accession>
<dbReference type="CDD" id="cd12223">
    <property type="entry name" value="RRM_SR140"/>
    <property type="match status" value="1"/>
</dbReference>
<gene>
    <name evidence="4" type="ORF">EB796_010725</name>
</gene>
<reference evidence="4" key="1">
    <citation type="submission" date="2020-06" db="EMBL/GenBank/DDBJ databases">
        <title>Draft genome of Bugula neritina, a colonial animal packing powerful symbionts and potential medicines.</title>
        <authorList>
            <person name="Rayko M."/>
        </authorList>
    </citation>
    <scope>NUCLEOTIDE SEQUENCE [LARGE SCALE GENOMIC DNA]</scope>
    <source>
        <strain evidence="4">Kwan_BN1</strain>
    </source>
</reference>
<dbReference type="InterPro" id="IPR012677">
    <property type="entry name" value="Nucleotide-bd_a/b_plait_sf"/>
</dbReference>
<evidence type="ECO:0000313" key="5">
    <source>
        <dbReference type="Proteomes" id="UP000593567"/>
    </source>
</evidence>
<dbReference type="EMBL" id="VXIV02001650">
    <property type="protein sequence ID" value="KAF6030958.1"/>
    <property type="molecule type" value="Genomic_DNA"/>
</dbReference>
<evidence type="ECO:0000259" key="3">
    <source>
        <dbReference type="PROSITE" id="PS50102"/>
    </source>
</evidence>
<dbReference type="InterPro" id="IPR035009">
    <property type="entry name" value="SR140_RRM"/>
</dbReference>
<evidence type="ECO:0000313" key="4">
    <source>
        <dbReference type="EMBL" id="KAF6030958.1"/>
    </source>
</evidence>